<dbReference type="OrthoDB" id="86160at2"/>
<comment type="caution">
    <text evidence="5">The sequence shown here is derived from an EMBL/GenBank/DDBJ whole genome shotgun (WGS) entry which is preliminary data.</text>
</comment>
<comment type="similarity">
    <text evidence="1">Belongs to the HpcH/HpaI aldolase family.</text>
</comment>
<keyword evidence="6" id="KW-1185">Reference proteome</keyword>
<dbReference type="InterPro" id="IPR015813">
    <property type="entry name" value="Pyrv/PenolPyrv_kinase-like_dom"/>
</dbReference>
<evidence type="ECO:0000313" key="6">
    <source>
        <dbReference type="Proteomes" id="UP000028868"/>
    </source>
</evidence>
<dbReference type="SUPFAM" id="SSF51621">
    <property type="entry name" value="Phosphoenolpyruvate/pyruvate domain"/>
    <property type="match status" value="1"/>
</dbReference>
<gene>
    <name evidence="5" type="primary">hpcH</name>
    <name evidence="5" type="ORF">BN983_00010</name>
</gene>
<dbReference type="GO" id="GO:0046872">
    <property type="term" value="F:metal ion binding"/>
    <property type="evidence" value="ECO:0007669"/>
    <property type="project" value="UniProtKB-KW"/>
</dbReference>
<reference evidence="5 6" key="2">
    <citation type="submission" date="2014-05" db="EMBL/GenBank/DDBJ databases">
        <title>Draft genome sequence of Halobacillus karajensis HK-03.</title>
        <authorList>
            <person name="Khelaifia S."/>
            <person name="Croce O."/>
            <person name="Lagier J.C."/>
            <person name="Raoult D."/>
        </authorList>
    </citation>
    <scope>NUCLEOTIDE SEQUENCE [LARGE SCALE GENOMIC DNA]</scope>
    <source>
        <strain evidence="5 6">HD-03</strain>
    </source>
</reference>
<evidence type="ECO:0000256" key="2">
    <source>
        <dbReference type="ARBA" id="ARBA00022723"/>
    </source>
</evidence>
<evidence type="ECO:0000259" key="4">
    <source>
        <dbReference type="Pfam" id="PF03328"/>
    </source>
</evidence>
<dbReference type="GO" id="GO:0005737">
    <property type="term" value="C:cytoplasm"/>
    <property type="evidence" value="ECO:0007669"/>
    <property type="project" value="TreeGrafter"/>
</dbReference>
<feature type="domain" description="HpcH/HpaI aldolase/citrate lyase" evidence="4">
    <location>
        <begin position="17"/>
        <end position="227"/>
    </location>
</feature>
<dbReference type="AlphaFoldDB" id="A0A024P1L3"/>
<dbReference type="InterPro" id="IPR005000">
    <property type="entry name" value="Aldolase/citrate-lyase_domain"/>
</dbReference>
<keyword evidence="3" id="KW-0456">Lyase</keyword>
<dbReference type="Gene3D" id="3.20.20.60">
    <property type="entry name" value="Phosphoenolpyruvate-binding domains"/>
    <property type="match status" value="1"/>
</dbReference>
<dbReference type="PANTHER" id="PTHR30502:SF0">
    <property type="entry name" value="PHOSPHOENOLPYRUVATE CARBOXYLASE FAMILY PROTEIN"/>
    <property type="match status" value="1"/>
</dbReference>
<keyword evidence="2" id="KW-0479">Metal-binding</keyword>
<sequence length="253" mass="27821">MSNHIKDKITNDERVMGAFINMYAPSLVEMIGYAGFDFLIIDDEHGSFSSSELEHMIRAAEVVNLTPVVRVSYNPSSIQKALDRGAKGIQVPMVNSKEEAEEVIKKVKYPPLGNRGTAFSIRPAKFGKDKGKEYIERANDEVLIAVHIETEKAVQNFLEIMDVPGIDIAFIGSTDLSVNMGYAGDAKHPHVQEVIEELFEKGNKNGVRMGAVSGNEKGIKEGYLKGASYMGVVANSFIMAALEKAVQTKEDYD</sequence>
<dbReference type="Proteomes" id="UP000028868">
    <property type="component" value="Unassembled WGS sequence"/>
</dbReference>
<evidence type="ECO:0000256" key="1">
    <source>
        <dbReference type="ARBA" id="ARBA00005568"/>
    </source>
</evidence>
<dbReference type="Pfam" id="PF03328">
    <property type="entry name" value="HpcH_HpaI"/>
    <property type="match status" value="1"/>
</dbReference>
<accession>A0A024P1L3</accession>
<dbReference type="PANTHER" id="PTHR30502">
    <property type="entry name" value="2-KETO-3-DEOXY-L-RHAMNONATE ALDOLASE"/>
    <property type="match status" value="1"/>
</dbReference>
<dbReference type="InterPro" id="IPR050251">
    <property type="entry name" value="HpcH-HpaI_aldolase"/>
</dbReference>
<reference evidence="6" key="1">
    <citation type="submission" date="2014-03" db="EMBL/GenBank/DDBJ databases">
        <authorList>
            <person name="Urmite Genomes U."/>
        </authorList>
    </citation>
    <scope>NUCLEOTIDE SEQUENCE [LARGE SCALE GENOMIC DNA]</scope>
    <source>
        <strain evidence="6">HD-03</strain>
    </source>
</reference>
<proteinExistence type="inferred from homology"/>
<dbReference type="InterPro" id="IPR040442">
    <property type="entry name" value="Pyrv_kinase-like_dom_sf"/>
</dbReference>
<evidence type="ECO:0000313" key="5">
    <source>
        <dbReference type="EMBL" id="CDQ21816.1"/>
    </source>
</evidence>
<dbReference type="EMBL" id="CCDI010000001">
    <property type="protein sequence ID" value="CDQ21816.1"/>
    <property type="molecule type" value="Genomic_DNA"/>
</dbReference>
<organism evidence="5 6">
    <name type="scientific">Halobacillus karajensis</name>
    <dbReference type="NCBI Taxonomy" id="195088"/>
    <lineage>
        <taxon>Bacteria</taxon>
        <taxon>Bacillati</taxon>
        <taxon>Bacillota</taxon>
        <taxon>Bacilli</taxon>
        <taxon>Bacillales</taxon>
        <taxon>Bacillaceae</taxon>
        <taxon>Halobacillus</taxon>
    </lineage>
</organism>
<dbReference type="GO" id="GO:0016832">
    <property type="term" value="F:aldehyde-lyase activity"/>
    <property type="evidence" value="ECO:0007669"/>
    <property type="project" value="TreeGrafter"/>
</dbReference>
<evidence type="ECO:0000256" key="3">
    <source>
        <dbReference type="ARBA" id="ARBA00023239"/>
    </source>
</evidence>
<dbReference type="RefSeq" id="WP_035504665.1">
    <property type="nucleotide sequence ID" value="NZ_CCDH010000002.1"/>
</dbReference>
<name>A0A024P1L3_9BACI</name>
<protein>
    <submittedName>
        <fullName evidence="5">4-hydroxy-2-oxo-heptane-1,7-dioate aldolase</fullName>
    </submittedName>
</protein>